<dbReference type="EMBL" id="MHQK01000051">
    <property type="protein sequence ID" value="OHA00671.1"/>
    <property type="molecule type" value="Genomic_DNA"/>
</dbReference>
<evidence type="ECO:0000256" key="2">
    <source>
        <dbReference type="ARBA" id="ARBA00009292"/>
    </source>
</evidence>
<evidence type="ECO:0000256" key="1">
    <source>
        <dbReference type="ARBA" id="ARBA00001967"/>
    </source>
</evidence>
<feature type="binding site" evidence="6">
    <location>
        <position position="63"/>
    </location>
    <ligand>
        <name>Ni(2+)</name>
        <dbReference type="ChEBI" id="CHEBI:49786"/>
    </ligand>
</feature>
<reference evidence="7 8" key="1">
    <citation type="journal article" date="2016" name="Nat. Commun.">
        <title>Thousands of microbial genomes shed light on interconnected biogeochemical processes in an aquifer system.</title>
        <authorList>
            <person name="Anantharaman K."/>
            <person name="Brown C.T."/>
            <person name="Hug L.A."/>
            <person name="Sharon I."/>
            <person name="Castelle C.J."/>
            <person name="Probst A.J."/>
            <person name="Thomas B.C."/>
            <person name="Singh A."/>
            <person name="Wilkins M.J."/>
            <person name="Karaoz U."/>
            <person name="Brodie E.L."/>
            <person name="Williams K.H."/>
            <person name="Hubbard S.S."/>
            <person name="Banfield J.F."/>
        </authorList>
    </citation>
    <scope>NUCLEOTIDE SEQUENCE [LARGE SCALE GENOMIC DNA]</scope>
</reference>
<comment type="cofactor">
    <cofactor evidence="6">
        <name>Fe cation</name>
        <dbReference type="ChEBI" id="CHEBI:24875"/>
    </cofactor>
</comment>
<dbReference type="GO" id="GO:0008901">
    <property type="term" value="F:ferredoxin hydrogenase activity"/>
    <property type="evidence" value="ECO:0007669"/>
    <property type="project" value="InterPro"/>
</dbReference>
<protein>
    <recommendedName>
        <fullName evidence="9">Hydrogenase/sulfur reductase subunit alpha</fullName>
    </recommendedName>
</protein>
<dbReference type="PANTHER" id="PTHR43600">
    <property type="entry name" value="COENZYME F420 HYDROGENASE, SUBUNIT ALPHA"/>
    <property type="match status" value="1"/>
</dbReference>
<evidence type="ECO:0000256" key="4">
    <source>
        <dbReference type="ARBA" id="ARBA00022723"/>
    </source>
</evidence>
<dbReference type="GO" id="GO:0016151">
    <property type="term" value="F:nickel cation binding"/>
    <property type="evidence" value="ECO:0007669"/>
    <property type="project" value="InterPro"/>
</dbReference>
<sequence>MHTFDLTMDRMTKVEGSAGLEVRVKDGKVEYVKFKITEYKRFFTKALEGKPLITLPQLLSRICGTCSNAHILASIEACEHALDIEPTPQTKILRDLTMDGLNIRDHALHLYLFSMPDIVGKDAFLDFDENDPWQHQMLHDGFEIKAAGNFLATLVAGRSVHALYPVVGGFTHFPDEKGIEEAIAKLKAAKPAVLRLIPVFKDCTFSFDRKTNFMALVPKDKYGFIDGCITTGTGECIKEEDYRSHLEHVVLPYSQASAYKHEHGSYMVGALARLNLAKHMLHPETIKTLGTTLDMFPSTDIFRSNLAQAVEILHCLDHAVEVLETYKFKPEAVIKKSPREAVGVGVVEAPRGTLYHMYKVGSDGVVKQGEVIVPTGQNQINIEEDIATLVENLLQTTTDKDQIQFEIEKLIRAYDPCMSCAAHFLKIKWKGV</sequence>
<feature type="binding site" evidence="6">
    <location>
        <position position="417"/>
    </location>
    <ligand>
        <name>Ni(2+)</name>
        <dbReference type="ChEBI" id="CHEBI:49786"/>
    </ligand>
</feature>
<dbReference type="InterPro" id="IPR029014">
    <property type="entry name" value="NiFe-Hase_large"/>
</dbReference>
<feature type="binding site" evidence="6">
    <location>
        <position position="371"/>
    </location>
    <ligand>
        <name>Mg(2+)</name>
        <dbReference type="ChEBI" id="CHEBI:18420"/>
    </ligand>
</feature>
<feature type="binding site" evidence="6">
    <location>
        <position position="66"/>
    </location>
    <ligand>
        <name>Fe cation</name>
        <dbReference type="ChEBI" id="CHEBI:24875"/>
    </ligand>
</feature>
<evidence type="ECO:0000256" key="3">
    <source>
        <dbReference type="ARBA" id="ARBA00022596"/>
    </source>
</evidence>
<gene>
    <name evidence="7" type="ORF">A3C12_02720</name>
</gene>
<evidence type="ECO:0000313" key="8">
    <source>
        <dbReference type="Proteomes" id="UP000178710"/>
    </source>
</evidence>
<evidence type="ECO:0000313" key="7">
    <source>
        <dbReference type="EMBL" id="OHA00671.1"/>
    </source>
</evidence>
<dbReference type="InterPro" id="IPR001501">
    <property type="entry name" value="Ni-dep_hyd_lsu"/>
</dbReference>
<dbReference type="PROSITE" id="PS00508">
    <property type="entry name" value="NI_HGENASE_L_2"/>
    <property type="match status" value="1"/>
</dbReference>
<organism evidence="7 8">
    <name type="scientific">Candidatus Sungbacteria bacterium RIFCSPHIGHO2_02_FULL_49_20</name>
    <dbReference type="NCBI Taxonomy" id="1802272"/>
    <lineage>
        <taxon>Bacteria</taxon>
        <taxon>Candidatus Sungiibacteriota</taxon>
    </lineage>
</organism>
<keyword evidence="6" id="KW-0460">Magnesium</keyword>
<evidence type="ECO:0000256" key="5">
    <source>
        <dbReference type="ARBA" id="ARBA00023002"/>
    </source>
</evidence>
<dbReference type="Pfam" id="PF00374">
    <property type="entry name" value="NiFeSe_Hases"/>
    <property type="match status" value="2"/>
</dbReference>
<feature type="binding site" evidence="6">
    <location>
        <position position="423"/>
    </location>
    <ligand>
        <name>Mg(2+)</name>
        <dbReference type="ChEBI" id="CHEBI:18420"/>
    </ligand>
</feature>
<proteinExistence type="inferred from homology"/>
<evidence type="ECO:0000256" key="6">
    <source>
        <dbReference type="PIRSR" id="PIRSR601501-1"/>
    </source>
</evidence>
<comment type="similarity">
    <text evidence="2">Belongs to the [NiFe]/[NiFeSe] hydrogenase large subunit family.</text>
</comment>
<keyword evidence="5" id="KW-0560">Oxidoreductase</keyword>
<dbReference type="SUPFAM" id="SSF56762">
    <property type="entry name" value="HydB/Nqo4-like"/>
    <property type="match status" value="1"/>
</dbReference>
<feature type="binding site" evidence="6">
    <location>
        <position position="420"/>
    </location>
    <ligand>
        <name>Fe cation</name>
        <dbReference type="ChEBI" id="CHEBI:24875"/>
    </ligand>
</feature>
<dbReference type="InterPro" id="IPR018194">
    <property type="entry name" value="Ni-dep_hyd_lsu_Ni_BS"/>
</dbReference>
<dbReference type="AlphaFoldDB" id="A0A1G2KQC3"/>
<dbReference type="PANTHER" id="PTHR43600:SF2">
    <property type="entry name" value="F420-NON-REDUCING HYDROGENASE VHU SUBUNIT A"/>
    <property type="match status" value="1"/>
</dbReference>
<name>A0A1G2KQC3_9BACT</name>
<keyword evidence="4 6" id="KW-0479">Metal-binding</keyword>
<comment type="caution">
    <text evidence="7">The sequence shown here is derived from an EMBL/GenBank/DDBJ whole genome shotgun (WGS) entry which is preliminary data.</text>
</comment>
<keyword evidence="3 6" id="KW-0533">Nickel</keyword>
<comment type="cofactor">
    <cofactor evidence="1 6">
        <name>Ni(2+)</name>
        <dbReference type="ChEBI" id="CHEBI:49786"/>
    </cofactor>
</comment>
<dbReference type="Gene3D" id="1.10.645.10">
    <property type="entry name" value="Cytochrome-c3 Hydrogenase, chain B"/>
    <property type="match status" value="1"/>
</dbReference>
<accession>A0A1G2KQC3</accession>
<feature type="binding site" evidence="6">
    <location>
        <position position="66"/>
    </location>
    <ligand>
        <name>Ni(2+)</name>
        <dbReference type="ChEBI" id="CHEBI:49786"/>
    </ligand>
</feature>
<keyword evidence="6" id="KW-0408">Iron</keyword>
<dbReference type="Proteomes" id="UP000178710">
    <property type="component" value="Unassembled WGS sequence"/>
</dbReference>
<evidence type="ECO:0008006" key="9">
    <source>
        <dbReference type="Google" id="ProtNLM"/>
    </source>
</evidence>